<accession>A0A0H4IKD3</accession>
<evidence type="ECO:0000313" key="3">
    <source>
        <dbReference type="Proteomes" id="UP000222785"/>
    </source>
</evidence>
<evidence type="ECO:0000313" key="2">
    <source>
        <dbReference type="EMBL" id="AKO59609.1"/>
    </source>
</evidence>
<protein>
    <submittedName>
        <fullName evidence="2">Uncharacterized protein</fullName>
    </submittedName>
</protein>
<organism evidence="2 3">
    <name type="scientific">Brucella phage 281_19</name>
    <dbReference type="NCBI Taxonomy" id="1667377"/>
    <lineage>
        <taxon>Viruses</taxon>
        <taxon>Duplodnaviria</taxon>
        <taxon>Heunggongvirae</taxon>
        <taxon>Uroviricota</taxon>
        <taxon>Caudoviricetes</taxon>
        <taxon>Perisivirus</taxon>
        <taxon>Perisivirus Tb</taxon>
    </lineage>
</organism>
<evidence type="ECO:0000256" key="1">
    <source>
        <dbReference type="SAM" id="Coils"/>
    </source>
</evidence>
<gene>
    <name evidence="2" type="ORF">p28119_42</name>
</gene>
<sequence length="318" mass="34482">MASELEPCPFCSKTMMLRSALWPSEGDADAIIHADPTDCPMLGFSDGSADGSIIEKWNCSLSNEDDFPSDGSCVRCGSVPRNANGLCNTCLDEDAERIENTRPTPVTPVSPDADGKCGELVTVGYGYVNSLGELEYAHATSSEMRTEALCRRSQAGSIIAELQAKAKDYREYSERLVKRLESEEATRSQVEELLAAERADHDNTIATLSSLIEDNAALTARIKELERVETELCTSIGLLEDKLNAANGKIEALVQSLAYETAHEATKRAEALEAKLAAAEQALKTARPYVEDYDTRRHNTGVDETLTQIDAVLGGKPS</sequence>
<name>A0A0H4IKD3_9CAUD</name>
<dbReference type="Proteomes" id="UP000222785">
    <property type="component" value="Segment"/>
</dbReference>
<proteinExistence type="predicted"/>
<dbReference type="EMBL" id="KJ133698">
    <property type="protein sequence ID" value="AKO59609.1"/>
    <property type="molecule type" value="Genomic_DNA"/>
</dbReference>
<feature type="coiled-coil region" evidence="1">
    <location>
        <begin position="159"/>
        <end position="228"/>
    </location>
</feature>
<keyword evidence="1" id="KW-0175">Coiled coil</keyword>
<reference evidence="2 3" key="1">
    <citation type="journal article" date="2015" name="Virol. J.">
        <title>Whole genome sequence comparison of ten diagnostic brucellaphages propagated on two Brucella abortus hosts.</title>
        <authorList>
            <person name="Tevdoradze E."/>
            <person name="Farlow J."/>
            <person name="Kotorashvili A."/>
            <person name="Skhirtladze N."/>
            <person name="Antadze I."/>
            <person name="Gunia S."/>
            <person name="Balarjishvili N."/>
            <person name="Kvachadze L."/>
            <person name="Kutateladze M."/>
        </authorList>
    </citation>
    <scope>NUCLEOTIDE SEQUENCE [LARGE SCALE GENOMIC DNA]</scope>
</reference>